<evidence type="ECO:0000256" key="12">
    <source>
        <dbReference type="SAM" id="MobiDB-lite"/>
    </source>
</evidence>
<dbReference type="GO" id="GO:0003723">
    <property type="term" value="F:RNA binding"/>
    <property type="evidence" value="ECO:0007669"/>
    <property type="project" value="UniProtKB-KW"/>
</dbReference>
<keyword evidence="7" id="KW-1048">Host nucleus</keyword>
<feature type="domain" description="HDAg" evidence="13">
    <location>
        <begin position="21"/>
        <end position="116"/>
    </location>
</feature>
<protein>
    <submittedName>
        <fullName evidence="14">Mutant delta antigen</fullName>
    </submittedName>
</protein>
<feature type="compositionally biased region" description="Basic and acidic residues" evidence="12">
    <location>
        <begin position="91"/>
        <end position="103"/>
    </location>
</feature>
<feature type="region of interest" description="Disordered" evidence="12">
    <location>
        <begin position="60"/>
        <end position="116"/>
    </location>
</feature>
<dbReference type="Pfam" id="PF01517">
    <property type="entry name" value="HDV_ag"/>
    <property type="match status" value="1"/>
</dbReference>
<evidence type="ECO:0000259" key="13">
    <source>
        <dbReference type="PROSITE" id="PS51838"/>
    </source>
</evidence>
<evidence type="ECO:0000313" key="15">
    <source>
        <dbReference type="Proteomes" id="UP000129134"/>
    </source>
</evidence>
<sequence length="116" mass="13385">MSQSESRRGRRGTREEILEKWITTRKKAEEFEKDLRKARKTIKKLEEENPWLGNILGIIRKGKDGEGAPPAKRSRTDRMEVDSGTGKRPFSPKEEALLGRKEPQQGGRRGTRKVDR</sequence>
<dbReference type="InterPro" id="IPR037517">
    <property type="entry name" value="HDAG_dom"/>
</dbReference>
<keyword evidence="10" id="KW-0007">Acetylation</keyword>
<evidence type="ECO:0000256" key="4">
    <source>
        <dbReference type="ARBA" id="ARBA00022481"/>
    </source>
</evidence>
<name>Q1XD61_HDV</name>
<dbReference type="GO" id="GO:0046718">
    <property type="term" value="P:symbiont entry into host cell"/>
    <property type="evidence" value="ECO:0007669"/>
    <property type="project" value="UniProtKB-KW"/>
</dbReference>
<evidence type="ECO:0000256" key="3">
    <source>
        <dbReference type="ARBA" id="ARBA00010721"/>
    </source>
</evidence>
<organismHost>
    <name type="scientific">Homo sapiens</name>
    <name type="common">Human</name>
    <dbReference type="NCBI Taxonomy" id="9606"/>
</organismHost>
<evidence type="ECO:0000256" key="1">
    <source>
        <dbReference type="ARBA" id="ARBA00004147"/>
    </source>
</evidence>
<dbReference type="InterPro" id="IPR002506">
    <property type="entry name" value="HDV_ag"/>
</dbReference>
<dbReference type="GO" id="GO:0075732">
    <property type="term" value="P:viral penetration into host nucleus"/>
    <property type="evidence" value="ECO:0007669"/>
    <property type="project" value="UniProtKB-KW"/>
</dbReference>
<evidence type="ECO:0000256" key="11">
    <source>
        <dbReference type="ARBA" id="ARBA00023296"/>
    </source>
</evidence>
<evidence type="ECO:0000256" key="6">
    <source>
        <dbReference type="ARBA" id="ARBA00022553"/>
    </source>
</evidence>
<keyword evidence="5" id="KW-1163">Viral penetration into host nucleus</keyword>
<keyword evidence="6" id="KW-0597">Phosphoprotein</keyword>
<evidence type="ECO:0000256" key="2">
    <source>
        <dbReference type="ARBA" id="ARBA00004328"/>
    </source>
</evidence>
<dbReference type="Gene3D" id="4.10.220.40">
    <property type="entry name" value="Delta antigen, N-terminal"/>
    <property type="match status" value="1"/>
</dbReference>
<evidence type="ECO:0000256" key="10">
    <source>
        <dbReference type="ARBA" id="ARBA00022990"/>
    </source>
</evidence>
<dbReference type="PROSITE" id="PS51838">
    <property type="entry name" value="HDAG"/>
    <property type="match status" value="1"/>
</dbReference>
<comment type="subcellular location">
    <subcellularLocation>
        <location evidence="1">Host nucleus</location>
    </subcellularLocation>
    <subcellularLocation>
        <location evidence="2">Virion</location>
    </subcellularLocation>
</comment>
<evidence type="ECO:0000313" key="14">
    <source>
        <dbReference type="EMBL" id="AAP86461.1"/>
    </source>
</evidence>
<dbReference type="Proteomes" id="UP000129134">
    <property type="component" value="Genome"/>
</dbReference>
<dbReference type="SUPFAM" id="SSF58108">
    <property type="entry name" value="Oligomerization domain of hepatitis delta antigen"/>
    <property type="match status" value="1"/>
</dbReference>
<dbReference type="InterPro" id="IPR027403">
    <property type="entry name" value="Delta_antigen_N"/>
</dbReference>
<dbReference type="GO" id="GO:0043657">
    <property type="term" value="C:host cell"/>
    <property type="evidence" value="ECO:0007669"/>
    <property type="project" value="GOC"/>
</dbReference>
<organism evidence="14 15">
    <name type="scientific">Hepatitis delta virus</name>
    <name type="common">HDV</name>
    <dbReference type="NCBI Taxonomy" id="12475"/>
    <lineage>
        <taxon>Viruses</taxon>
        <taxon>Ribozyviria</taxon>
        <taxon>Kolmioviridae</taxon>
        <taxon>Deltavirus</taxon>
        <taxon>Deltavirus italiense</taxon>
    </lineage>
</organism>
<dbReference type="GO" id="GO:0042025">
    <property type="term" value="C:host cell nucleus"/>
    <property type="evidence" value="ECO:0007669"/>
    <property type="project" value="UniProtKB-SubCell"/>
</dbReference>
<keyword evidence="11" id="KW-1160">Virus entry into host cell</keyword>
<keyword evidence="9" id="KW-0694">RNA-binding</keyword>
<keyword evidence="8" id="KW-0946">Virion</keyword>
<evidence type="ECO:0000256" key="7">
    <source>
        <dbReference type="ARBA" id="ARBA00022562"/>
    </source>
</evidence>
<evidence type="ECO:0000256" key="8">
    <source>
        <dbReference type="ARBA" id="ARBA00022844"/>
    </source>
</evidence>
<reference evidence="14 15" key="1">
    <citation type="submission" date="2003-03" db="EMBL/GenBank/DDBJ databases">
        <title>Defective Mutations of Hepatitis D Virus and Their Implications.</title>
        <authorList>
            <person name="Wu J."/>
        </authorList>
    </citation>
    <scope>NUCLEOTIDE SEQUENCE [LARGE SCALE GENOMIC DNA]</scope>
    <source>
        <strain evidence="14">TW2479-53</strain>
    </source>
</reference>
<comment type="similarity">
    <text evidence="3">Belongs to the hepatitis delta antigen family.</text>
</comment>
<evidence type="ECO:0000256" key="9">
    <source>
        <dbReference type="ARBA" id="ARBA00022884"/>
    </source>
</evidence>
<evidence type="ECO:0000256" key="5">
    <source>
        <dbReference type="ARBA" id="ARBA00022524"/>
    </source>
</evidence>
<dbReference type="EMBL" id="AY261458">
    <property type="protein sequence ID" value="AAP86461.1"/>
    <property type="molecule type" value="Genomic_DNA"/>
</dbReference>
<accession>Q1XD61</accession>
<dbReference type="GO" id="GO:0044423">
    <property type="term" value="C:virion component"/>
    <property type="evidence" value="ECO:0007669"/>
    <property type="project" value="UniProtKB-KW"/>
</dbReference>
<proteinExistence type="inferred from homology"/>
<keyword evidence="4" id="KW-0488">Methylation</keyword>